<evidence type="ECO:0000313" key="2">
    <source>
        <dbReference type="EMBL" id="MFC3156818.1"/>
    </source>
</evidence>
<dbReference type="Gene3D" id="3.90.550.10">
    <property type="entry name" value="Spore Coat Polysaccharide Biosynthesis Protein SpsA, Chain A"/>
    <property type="match status" value="1"/>
</dbReference>
<accession>A0ABV7HVH7</accession>
<dbReference type="InterPro" id="IPR029044">
    <property type="entry name" value="Nucleotide-diphossugar_trans"/>
</dbReference>
<dbReference type="RefSeq" id="WP_382418235.1">
    <property type="nucleotide sequence ID" value="NZ_AP031500.1"/>
</dbReference>
<organism evidence="2 3">
    <name type="scientific">Gilvimarinus japonicus</name>
    <dbReference type="NCBI Taxonomy" id="1796469"/>
    <lineage>
        <taxon>Bacteria</taxon>
        <taxon>Pseudomonadati</taxon>
        <taxon>Pseudomonadota</taxon>
        <taxon>Gammaproteobacteria</taxon>
        <taxon>Cellvibrionales</taxon>
        <taxon>Cellvibrionaceae</taxon>
        <taxon>Gilvimarinus</taxon>
    </lineage>
</organism>
<feature type="domain" description="Glycosyltransferase 2-like" evidence="1">
    <location>
        <begin position="13"/>
        <end position="136"/>
    </location>
</feature>
<gene>
    <name evidence="2" type="ORF">ACFOEB_16530</name>
</gene>
<sequence length="260" mass="29236">MESSDTSGFVLISVIMPTFNAIETVERAMLSVQAQTYRHWELWVVDDGSSDSTAQYVADCAQQDSRINLIRLSSNSGSPATPRNEALTRARGSYIAFLDADDAWATHKLERQLALMQQSKAALSCTGAVVVRDQGQACDVRVPPRQATYASLLKQNTLICSSVMVESTAVDKRLFPVMGHEDYALWLEFAREGHSILGIADSLTFYHISANSISANKLKVLPYFWRIYREREGFSRVRTLLLTLRYAWLARKRAIKHIRA</sequence>
<name>A0ABV7HVH7_9GAMM</name>
<dbReference type="EMBL" id="JBHRTL010000031">
    <property type="protein sequence ID" value="MFC3156818.1"/>
    <property type="molecule type" value="Genomic_DNA"/>
</dbReference>
<dbReference type="Proteomes" id="UP001595548">
    <property type="component" value="Unassembled WGS sequence"/>
</dbReference>
<evidence type="ECO:0000259" key="1">
    <source>
        <dbReference type="Pfam" id="PF00535"/>
    </source>
</evidence>
<reference evidence="3" key="1">
    <citation type="journal article" date="2019" name="Int. J. Syst. Evol. Microbiol.">
        <title>The Global Catalogue of Microorganisms (GCM) 10K type strain sequencing project: providing services to taxonomists for standard genome sequencing and annotation.</title>
        <authorList>
            <consortium name="The Broad Institute Genomics Platform"/>
            <consortium name="The Broad Institute Genome Sequencing Center for Infectious Disease"/>
            <person name="Wu L."/>
            <person name="Ma J."/>
        </authorList>
    </citation>
    <scope>NUCLEOTIDE SEQUENCE [LARGE SCALE GENOMIC DNA]</scope>
    <source>
        <strain evidence="3">KCTC 52141</strain>
    </source>
</reference>
<keyword evidence="3" id="KW-1185">Reference proteome</keyword>
<dbReference type="Pfam" id="PF00535">
    <property type="entry name" value="Glycos_transf_2"/>
    <property type="match status" value="1"/>
</dbReference>
<comment type="caution">
    <text evidence="2">The sequence shown here is derived from an EMBL/GenBank/DDBJ whole genome shotgun (WGS) entry which is preliminary data.</text>
</comment>
<dbReference type="SUPFAM" id="SSF53448">
    <property type="entry name" value="Nucleotide-diphospho-sugar transferases"/>
    <property type="match status" value="1"/>
</dbReference>
<evidence type="ECO:0000313" key="3">
    <source>
        <dbReference type="Proteomes" id="UP001595548"/>
    </source>
</evidence>
<proteinExistence type="predicted"/>
<dbReference type="PANTHER" id="PTHR43685:SF2">
    <property type="entry name" value="GLYCOSYLTRANSFERASE 2-LIKE DOMAIN-CONTAINING PROTEIN"/>
    <property type="match status" value="1"/>
</dbReference>
<dbReference type="InterPro" id="IPR001173">
    <property type="entry name" value="Glyco_trans_2-like"/>
</dbReference>
<protein>
    <submittedName>
        <fullName evidence="2">Glycosyltransferase family 2 protein</fullName>
    </submittedName>
</protein>
<dbReference type="InterPro" id="IPR050834">
    <property type="entry name" value="Glycosyltransf_2"/>
</dbReference>
<dbReference type="CDD" id="cd00761">
    <property type="entry name" value="Glyco_tranf_GTA_type"/>
    <property type="match status" value="1"/>
</dbReference>
<dbReference type="PANTHER" id="PTHR43685">
    <property type="entry name" value="GLYCOSYLTRANSFERASE"/>
    <property type="match status" value="1"/>
</dbReference>